<evidence type="ECO:0000259" key="2">
    <source>
        <dbReference type="PROSITE" id="PS50983"/>
    </source>
</evidence>
<organism evidence="3 4">
    <name type="scientific">Aliirhizobium smilacinae</name>
    <dbReference type="NCBI Taxonomy" id="1395944"/>
    <lineage>
        <taxon>Bacteria</taxon>
        <taxon>Pseudomonadati</taxon>
        <taxon>Pseudomonadota</taxon>
        <taxon>Alphaproteobacteria</taxon>
        <taxon>Hyphomicrobiales</taxon>
        <taxon>Rhizobiaceae</taxon>
        <taxon>Aliirhizobium</taxon>
    </lineage>
</organism>
<evidence type="ECO:0000313" key="4">
    <source>
        <dbReference type="Proteomes" id="UP000311605"/>
    </source>
</evidence>
<evidence type="ECO:0000313" key="3">
    <source>
        <dbReference type="EMBL" id="TNM63087.1"/>
    </source>
</evidence>
<dbReference type="InterPro" id="IPR050902">
    <property type="entry name" value="ABC_Transporter_SBP"/>
</dbReference>
<dbReference type="OrthoDB" id="9775594at2"/>
<accession>A0A5C4XI56</accession>
<keyword evidence="1" id="KW-0732">Signal</keyword>
<feature type="chain" id="PRO_5022883615" evidence="1">
    <location>
        <begin position="21"/>
        <end position="373"/>
    </location>
</feature>
<name>A0A5C4XI56_9HYPH</name>
<proteinExistence type="predicted"/>
<gene>
    <name evidence="3" type="ORF">FHP24_14800</name>
</gene>
<dbReference type="EMBL" id="VDMN01000003">
    <property type="protein sequence ID" value="TNM63087.1"/>
    <property type="molecule type" value="Genomic_DNA"/>
</dbReference>
<dbReference type="Proteomes" id="UP000311605">
    <property type="component" value="Unassembled WGS sequence"/>
</dbReference>
<reference evidence="3 4" key="1">
    <citation type="submission" date="2019-06" db="EMBL/GenBank/DDBJ databases">
        <title>The draft genome of Rhizobium smilacinae PTYR-5.</title>
        <authorList>
            <person name="Liu L."/>
            <person name="Li L."/>
            <person name="Zhang X."/>
        </authorList>
    </citation>
    <scope>NUCLEOTIDE SEQUENCE [LARGE SCALE GENOMIC DNA]</scope>
    <source>
        <strain evidence="3 4">PTYR-5</strain>
    </source>
</reference>
<dbReference type="InterPro" id="IPR002491">
    <property type="entry name" value="ABC_transptr_periplasmic_BD"/>
</dbReference>
<protein>
    <submittedName>
        <fullName evidence="3">ABC transporter substrate-binding protein</fullName>
    </submittedName>
</protein>
<dbReference type="PANTHER" id="PTHR30535:SF34">
    <property type="entry name" value="MOLYBDATE-BINDING PROTEIN MOLA"/>
    <property type="match status" value="1"/>
</dbReference>
<dbReference type="PROSITE" id="PS50983">
    <property type="entry name" value="FE_B12_PBP"/>
    <property type="match status" value="1"/>
</dbReference>
<comment type="caution">
    <text evidence="3">The sequence shown here is derived from an EMBL/GenBank/DDBJ whole genome shotgun (WGS) entry which is preliminary data.</text>
</comment>
<dbReference type="PANTHER" id="PTHR30535">
    <property type="entry name" value="VITAMIN B12-BINDING PROTEIN"/>
    <property type="match status" value="1"/>
</dbReference>
<dbReference type="SUPFAM" id="SSF53807">
    <property type="entry name" value="Helical backbone' metal receptor"/>
    <property type="match status" value="1"/>
</dbReference>
<keyword evidence="4" id="KW-1185">Reference proteome</keyword>
<evidence type="ECO:0000256" key="1">
    <source>
        <dbReference type="SAM" id="SignalP"/>
    </source>
</evidence>
<sequence>MKTIAFSAFALVLGTSAALATDYPATITDVAGRSVTIAKKPERIILQDGRDMLTVALLDRDNPYSHVVGWSSNFVKSDPGTAKLMDQAFGKAPPVMSLSEDGEVDLEAVIAAKPDVVVAQMRAQKSFQESGVEDKLKALDIPVVYLDVMEAPVEHTAESVEVLGKLMDREKEAGEYVSFYKQHIDHLNEVIAKQEAHPNVFIEAKAGNKGDGCCYTHGNMGFGKFIAALKGNNIGTKLLPGQTGSVSLETLLSSNPPDVYIMSGSQWTNPENSAAPLGYNVTPQQVSAALGKLAQRDGFPAMKAAQEGHVYGIYHQFYNHPYNIVGLEYFATFMYPDAFKDLDPAATYATLIKTFTKIPDAPVVLGASAPVTQ</sequence>
<dbReference type="Gene3D" id="3.40.50.1980">
    <property type="entry name" value="Nitrogenase molybdenum iron protein domain"/>
    <property type="match status" value="2"/>
</dbReference>
<dbReference type="AlphaFoldDB" id="A0A5C4XI56"/>
<feature type="signal peptide" evidence="1">
    <location>
        <begin position="1"/>
        <end position="20"/>
    </location>
</feature>
<dbReference type="Pfam" id="PF01497">
    <property type="entry name" value="Peripla_BP_2"/>
    <property type="match status" value="1"/>
</dbReference>
<feature type="domain" description="Fe/B12 periplasmic-binding" evidence="2">
    <location>
        <begin position="43"/>
        <end position="342"/>
    </location>
</feature>